<evidence type="ECO:0000256" key="4">
    <source>
        <dbReference type="HAMAP-Rule" id="MF_00171"/>
    </source>
</evidence>
<dbReference type="GO" id="GO:0160147">
    <property type="term" value="F:tRNA pseudouridine(38-40) synthase activity"/>
    <property type="evidence" value="ECO:0007669"/>
    <property type="project" value="UniProtKB-EC"/>
</dbReference>
<dbReference type="CDD" id="cd02570">
    <property type="entry name" value="PseudoU_synth_EcTruA"/>
    <property type="match status" value="1"/>
</dbReference>
<dbReference type="FunFam" id="3.30.70.580:FF:000001">
    <property type="entry name" value="tRNA pseudouridine synthase A"/>
    <property type="match status" value="1"/>
</dbReference>
<dbReference type="GO" id="GO:0031119">
    <property type="term" value="P:tRNA pseudouridine synthesis"/>
    <property type="evidence" value="ECO:0007669"/>
    <property type="project" value="UniProtKB-UniRule"/>
</dbReference>
<dbReference type="STRING" id="1497955.HMPREF1872_01458"/>
<dbReference type="InterPro" id="IPR020103">
    <property type="entry name" value="PsdUridine_synth_cat_dom_sf"/>
</dbReference>
<comment type="caution">
    <text evidence="7">The sequence shown here is derived from an EMBL/GenBank/DDBJ whole genome shotgun (WGS) entry which is preliminary data.</text>
</comment>
<dbReference type="NCBIfam" id="TIGR00071">
    <property type="entry name" value="hisT_truA"/>
    <property type="match status" value="1"/>
</dbReference>
<dbReference type="InterPro" id="IPR001406">
    <property type="entry name" value="PsdUridine_synth_TruA"/>
</dbReference>
<evidence type="ECO:0000256" key="2">
    <source>
        <dbReference type="ARBA" id="ARBA00022694"/>
    </source>
</evidence>
<evidence type="ECO:0000313" key="8">
    <source>
        <dbReference type="Proteomes" id="UP000070080"/>
    </source>
</evidence>
<comment type="catalytic activity">
    <reaction evidence="4 5">
        <text>uridine(38/39/40) in tRNA = pseudouridine(38/39/40) in tRNA</text>
        <dbReference type="Rhea" id="RHEA:22376"/>
        <dbReference type="Rhea" id="RHEA-COMP:10085"/>
        <dbReference type="Rhea" id="RHEA-COMP:10087"/>
        <dbReference type="ChEBI" id="CHEBI:65314"/>
        <dbReference type="ChEBI" id="CHEBI:65315"/>
        <dbReference type="EC" id="5.4.99.12"/>
    </reaction>
</comment>
<evidence type="ECO:0000259" key="6">
    <source>
        <dbReference type="Pfam" id="PF01416"/>
    </source>
</evidence>
<comment type="subunit">
    <text evidence="4">Homodimer.</text>
</comment>
<comment type="caution">
    <text evidence="4">Lacks conserved residue(s) required for the propagation of feature annotation.</text>
</comment>
<dbReference type="HAMAP" id="MF_00171">
    <property type="entry name" value="TruA"/>
    <property type="match status" value="1"/>
</dbReference>
<dbReference type="GO" id="GO:0003723">
    <property type="term" value="F:RNA binding"/>
    <property type="evidence" value="ECO:0007669"/>
    <property type="project" value="InterPro"/>
</dbReference>
<dbReference type="Gene3D" id="3.30.70.580">
    <property type="entry name" value="Pseudouridine synthase I, catalytic domain, N-terminal subdomain"/>
    <property type="match status" value="1"/>
</dbReference>
<keyword evidence="8" id="KW-1185">Reference proteome</keyword>
<evidence type="ECO:0000313" key="7">
    <source>
        <dbReference type="EMBL" id="KXB38971.1"/>
    </source>
</evidence>
<gene>
    <name evidence="4" type="primary">truA</name>
    <name evidence="7" type="ORF">HMPREF1872_01458</name>
</gene>
<evidence type="ECO:0000256" key="5">
    <source>
        <dbReference type="RuleBase" id="RU003792"/>
    </source>
</evidence>
<reference evidence="8" key="1">
    <citation type="submission" date="2016-01" db="EMBL/GenBank/DDBJ databases">
        <authorList>
            <person name="Mitreva M."/>
            <person name="Pepin K.H."/>
            <person name="Mihindukulasuriya K.A."/>
            <person name="Fulton R."/>
            <person name="Fronick C."/>
            <person name="O'Laughlin M."/>
            <person name="Miner T."/>
            <person name="Herter B."/>
            <person name="Rosa B.A."/>
            <person name="Cordes M."/>
            <person name="Tomlinson C."/>
            <person name="Wollam A."/>
            <person name="Palsikar V.B."/>
            <person name="Mardis E.R."/>
            <person name="Wilson R.K."/>
        </authorList>
    </citation>
    <scope>NUCLEOTIDE SEQUENCE [LARGE SCALE GENOMIC DNA]</scope>
    <source>
        <strain evidence="8">KA00274</strain>
    </source>
</reference>
<dbReference type="PANTHER" id="PTHR11142:SF0">
    <property type="entry name" value="TRNA PSEUDOURIDINE SYNTHASE-LIKE 1"/>
    <property type="match status" value="1"/>
</dbReference>
<sequence>MMAGSQVNWAKLNSRDISSEIKLAPFACTEANNEIKAFLAKQTEPVFNCNFRDYDRKRNIALVLQYEGTNFSGWQRQTNAPSVQAALEACLTNICQENIIVYGCSRTDAGVHARAYVASFYTNCQIPSANLPLACRSYLPEDISVLAAYEMPHTFNARFSTLAKTYTYDLVLSKVQPALCSRTTTLCYYPLDIAQIQQACALIVGEHDFRAFCGAKAEVNSYVRRVISLDASKADTGYPSYLPILRFRITGDGFLYNMVRIIAGTLMAVGAKQRSLEDVENALITGNRKLAGMTLAARGLTLEHVYYAKELPDLAVR</sequence>
<dbReference type="Pfam" id="PF01416">
    <property type="entry name" value="PseudoU_synth_1"/>
    <property type="match status" value="2"/>
</dbReference>
<evidence type="ECO:0000256" key="1">
    <source>
        <dbReference type="ARBA" id="ARBA00009375"/>
    </source>
</evidence>
<keyword evidence="3 4" id="KW-0413">Isomerase</keyword>
<keyword evidence="2 4" id="KW-0819">tRNA processing</keyword>
<comment type="similarity">
    <text evidence="1 4 5">Belongs to the tRNA pseudouridine synthase TruA family.</text>
</comment>
<feature type="domain" description="Pseudouridine synthase I TruA alpha/beta" evidence="6">
    <location>
        <begin position="199"/>
        <end position="307"/>
    </location>
</feature>
<dbReference type="EC" id="5.4.99.12" evidence="4"/>
<feature type="domain" description="Pseudouridine synthase I TruA alpha/beta" evidence="6">
    <location>
        <begin position="65"/>
        <end position="159"/>
    </location>
</feature>
<feature type="active site" description="Nucleophile" evidence="4">
    <location>
        <position position="108"/>
    </location>
</feature>
<dbReference type="InterPro" id="IPR020094">
    <property type="entry name" value="TruA/RsuA/RluB/E/F_N"/>
</dbReference>
<evidence type="ECO:0000256" key="3">
    <source>
        <dbReference type="ARBA" id="ARBA00023235"/>
    </source>
</evidence>
<dbReference type="Gene3D" id="3.30.70.660">
    <property type="entry name" value="Pseudouridine synthase I, catalytic domain, C-terminal subdomain"/>
    <property type="match status" value="1"/>
</dbReference>
<feature type="binding site" evidence="4">
    <location>
        <position position="166"/>
    </location>
    <ligand>
        <name>substrate</name>
    </ligand>
</feature>
<dbReference type="Proteomes" id="UP000070080">
    <property type="component" value="Unassembled WGS sequence"/>
</dbReference>
<dbReference type="InterPro" id="IPR020095">
    <property type="entry name" value="PsdUridine_synth_TruA_C"/>
</dbReference>
<dbReference type="InterPro" id="IPR020097">
    <property type="entry name" value="PsdUridine_synth_TruA_a/b_dom"/>
</dbReference>
<dbReference type="EMBL" id="LSCV01000045">
    <property type="protein sequence ID" value="KXB38971.1"/>
    <property type="molecule type" value="Genomic_DNA"/>
</dbReference>
<dbReference type="PANTHER" id="PTHR11142">
    <property type="entry name" value="PSEUDOURIDYLATE SYNTHASE"/>
    <property type="match status" value="1"/>
</dbReference>
<dbReference type="SUPFAM" id="SSF55120">
    <property type="entry name" value="Pseudouridine synthase"/>
    <property type="match status" value="1"/>
</dbReference>
<organism evidence="7 8">
    <name type="scientific">Amygdalobacter nucleatus</name>
    <dbReference type="NCBI Taxonomy" id="3029274"/>
    <lineage>
        <taxon>Bacteria</taxon>
        <taxon>Bacillati</taxon>
        <taxon>Bacillota</taxon>
        <taxon>Clostridia</taxon>
        <taxon>Eubacteriales</taxon>
        <taxon>Oscillospiraceae</taxon>
        <taxon>Amygdalobacter</taxon>
    </lineage>
</organism>
<comment type="function">
    <text evidence="4">Formation of pseudouridine at positions 38, 39 and 40 in the anticodon stem and loop of transfer RNAs.</text>
</comment>
<accession>A0A133Y6Z3</accession>
<dbReference type="PATRIC" id="fig|1497955.3.peg.1425"/>
<dbReference type="AlphaFoldDB" id="A0A133Y6Z3"/>
<name>A0A133Y6Z3_9FIRM</name>
<protein>
    <recommendedName>
        <fullName evidence="4">tRNA pseudouridine synthase A</fullName>
        <ecNumber evidence="4">5.4.99.12</ecNumber>
    </recommendedName>
    <alternativeName>
        <fullName evidence="4">tRNA pseudouridine(38-40) synthase</fullName>
    </alternativeName>
    <alternativeName>
        <fullName evidence="4">tRNA pseudouridylate synthase I</fullName>
    </alternativeName>
    <alternativeName>
        <fullName evidence="4">tRNA-uridine isomerase I</fullName>
    </alternativeName>
</protein>
<proteinExistence type="inferred from homology"/>